<dbReference type="PANTHER" id="PTHR42077:SF1">
    <property type="entry name" value="YALI0F30239P"/>
    <property type="match status" value="1"/>
</dbReference>
<gene>
    <name evidence="2" type="ORF">N656DRAFT_848806</name>
</gene>
<reference evidence="2" key="1">
    <citation type="journal article" date="2023" name="Mol. Phylogenet. Evol.">
        <title>Genome-scale phylogeny and comparative genomics of the fungal order Sordariales.</title>
        <authorList>
            <person name="Hensen N."/>
            <person name="Bonometti L."/>
            <person name="Westerberg I."/>
            <person name="Brannstrom I.O."/>
            <person name="Guillou S."/>
            <person name="Cros-Aarteil S."/>
            <person name="Calhoun S."/>
            <person name="Haridas S."/>
            <person name="Kuo A."/>
            <person name="Mondo S."/>
            <person name="Pangilinan J."/>
            <person name="Riley R."/>
            <person name="LaButti K."/>
            <person name="Andreopoulos B."/>
            <person name="Lipzen A."/>
            <person name="Chen C."/>
            <person name="Yan M."/>
            <person name="Daum C."/>
            <person name="Ng V."/>
            <person name="Clum A."/>
            <person name="Steindorff A."/>
            <person name="Ohm R.A."/>
            <person name="Martin F."/>
            <person name="Silar P."/>
            <person name="Natvig D.O."/>
            <person name="Lalanne C."/>
            <person name="Gautier V."/>
            <person name="Ament-Velasquez S.L."/>
            <person name="Kruys A."/>
            <person name="Hutchinson M.I."/>
            <person name="Powell A.J."/>
            <person name="Barry K."/>
            <person name="Miller A.N."/>
            <person name="Grigoriev I.V."/>
            <person name="Debuchy R."/>
            <person name="Gladieux P."/>
            <person name="Hiltunen Thoren M."/>
            <person name="Johannesson H."/>
        </authorList>
    </citation>
    <scope>NUCLEOTIDE SEQUENCE</scope>
    <source>
        <strain evidence="2">CBS 508.74</strain>
    </source>
</reference>
<evidence type="ECO:0000313" key="2">
    <source>
        <dbReference type="EMBL" id="KAK4108162.1"/>
    </source>
</evidence>
<comment type="caution">
    <text evidence="2">The sequence shown here is derived from an EMBL/GenBank/DDBJ whole genome shotgun (WGS) entry which is preliminary data.</text>
</comment>
<keyword evidence="1" id="KW-1133">Transmembrane helix</keyword>
<keyword evidence="1" id="KW-0812">Transmembrane</keyword>
<organism evidence="2 3">
    <name type="scientific">Canariomyces notabilis</name>
    <dbReference type="NCBI Taxonomy" id="2074819"/>
    <lineage>
        <taxon>Eukaryota</taxon>
        <taxon>Fungi</taxon>
        <taxon>Dikarya</taxon>
        <taxon>Ascomycota</taxon>
        <taxon>Pezizomycotina</taxon>
        <taxon>Sordariomycetes</taxon>
        <taxon>Sordariomycetidae</taxon>
        <taxon>Sordariales</taxon>
        <taxon>Chaetomiaceae</taxon>
        <taxon>Canariomyces</taxon>
    </lineage>
</organism>
<accession>A0AAN6T8V8</accession>
<dbReference type="Proteomes" id="UP001302812">
    <property type="component" value="Unassembled WGS sequence"/>
</dbReference>
<keyword evidence="3" id="KW-1185">Reference proteome</keyword>
<name>A0AAN6T8V8_9PEZI</name>
<feature type="transmembrane region" description="Helical" evidence="1">
    <location>
        <begin position="20"/>
        <end position="43"/>
    </location>
</feature>
<dbReference type="AlphaFoldDB" id="A0AAN6T8V8"/>
<dbReference type="EMBL" id="MU853365">
    <property type="protein sequence ID" value="KAK4108162.1"/>
    <property type="molecule type" value="Genomic_DNA"/>
</dbReference>
<reference evidence="2" key="2">
    <citation type="submission" date="2023-05" db="EMBL/GenBank/DDBJ databases">
        <authorList>
            <consortium name="Lawrence Berkeley National Laboratory"/>
            <person name="Steindorff A."/>
            <person name="Hensen N."/>
            <person name="Bonometti L."/>
            <person name="Westerberg I."/>
            <person name="Brannstrom I.O."/>
            <person name="Guillou S."/>
            <person name="Cros-Aarteil S."/>
            <person name="Calhoun S."/>
            <person name="Haridas S."/>
            <person name="Kuo A."/>
            <person name="Mondo S."/>
            <person name="Pangilinan J."/>
            <person name="Riley R."/>
            <person name="Labutti K."/>
            <person name="Andreopoulos B."/>
            <person name="Lipzen A."/>
            <person name="Chen C."/>
            <person name="Yanf M."/>
            <person name="Daum C."/>
            <person name="Ng V."/>
            <person name="Clum A."/>
            <person name="Ohm R."/>
            <person name="Martin F."/>
            <person name="Silar P."/>
            <person name="Natvig D."/>
            <person name="Lalanne C."/>
            <person name="Gautier V."/>
            <person name="Ament-Velasquez S.L."/>
            <person name="Kruys A."/>
            <person name="Hutchinson M.I."/>
            <person name="Powell A.J."/>
            <person name="Barry K."/>
            <person name="Miller A.N."/>
            <person name="Grigoriev I.V."/>
            <person name="Debuchy R."/>
            <person name="Gladieux P."/>
            <person name="Thoren M.H."/>
            <person name="Johannesson H."/>
        </authorList>
    </citation>
    <scope>NUCLEOTIDE SEQUENCE</scope>
    <source>
        <strain evidence="2">CBS 508.74</strain>
    </source>
</reference>
<evidence type="ECO:0000256" key="1">
    <source>
        <dbReference type="SAM" id="Phobius"/>
    </source>
</evidence>
<proteinExistence type="predicted"/>
<protein>
    <submittedName>
        <fullName evidence="2">Uncharacterized protein</fullName>
    </submittedName>
</protein>
<evidence type="ECO:0000313" key="3">
    <source>
        <dbReference type="Proteomes" id="UP001302812"/>
    </source>
</evidence>
<keyword evidence="1" id="KW-0472">Membrane</keyword>
<dbReference type="GeneID" id="89943438"/>
<dbReference type="RefSeq" id="XP_064665732.1">
    <property type="nucleotide sequence ID" value="XM_064819312.1"/>
</dbReference>
<sequence>MAWGKDKSLDQQQSRLKQLLPLAIALLICSAIAWVLYQVFVSLSKVRDQARERIRQRHSVSFSKDGVRIDVRDRGSETYMDATQSLFVKAWYLGRDDPDGEGAEQRKRSPANHG</sequence>
<dbReference type="PANTHER" id="PTHR42077">
    <property type="entry name" value="YALI0F30239P"/>
    <property type="match status" value="1"/>
</dbReference>